<reference evidence="2" key="1">
    <citation type="submission" date="2020-07" db="EMBL/GenBank/DDBJ databases">
        <title>The High-quality genome of the commercially important snow crab, Chionoecetes opilio.</title>
        <authorList>
            <person name="Jeong J.-H."/>
            <person name="Ryu S."/>
        </authorList>
    </citation>
    <scope>NUCLEOTIDE SEQUENCE</scope>
    <source>
        <strain evidence="2">MADBK_172401_WGS</strain>
        <tissue evidence="2">Digestive gland</tissue>
    </source>
</reference>
<protein>
    <submittedName>
        <fullName evidence="2">Uncharacterized protein</fullName>
    </submittedName>
</protein>
<feature type="region of interest" description="Disordered" evidence="1">
    <location>
        <begin position="144"/>
        <end position="178"/>
    </location>
</feature>
<comment type="caution">
    <text evidence="2">The sequence shown here is derived from an EMBL/GenBank/DDBJ whole genome shotgun (WGS) entry which is preliminary data.</text>
</comment>
<dbReference type="EMBL" id="JACEEZ010022113">
    <property type="protein sequence ID" value="KAG0712772.1"/>
    <property type="molecule type" value="Genomic_DNA"/>
</dbReference>
<keyword evidence="3" id="KW-1185">Reference proteome</keyword>
<proteinExistence type="predicted"/>
<dbReference type="AlphaFoldDB" id="A0A8J5CLZ3"/>
<accession>A0A8J5CLZ3</accession>
<evidence type="ECO:0000313" key="2">
    <source>
        <dbReference type="EMBL" id="KAG0712772.1"/>
    </source>
</evidence>
<name>A0A8J5CLZ3_CHIOP</name>
<gene>
    <name evidence="2" type="ORF">GWK47_017713</name>
</gene>
<evidence type="ECO:0000313" key="3">
    <source>
        <dbReference type="Proteomes" id="UP000770661"/>
    </source>
</evidence>
<dbReference type="OrthoDB" id="8060926at2759"/>
<dbReference type="Proteomes" id="UP000770661">
    <property type="component" value="Unassembled WGS sequence"/>
</dbReference>
<organism evidence="2 3">
    <name type="scientific">Chionoecetes opilio</name>
    <name type="common">Atlantic snow crab</name>
    <name type="synonym">Cancer opilio</name>
    <dbReference type="NCBI Taxonomy" id="41210"/>
    <lineage>
        <taxon>Eukaryota</taxon>
        <taxon>Metazoa</taxon>
        <taxon>Ecdysozoa</taxon>
        <taxon>Arthropoda</taxon>
        <taxon>Crustacea</taxon>
        <taxon>Multicrustacea</taxon>
        <taxon>Malacostraca</taxon>
        <taxon>Eumalacostraca</taxon>
        <taxon>Eucarida</taxon>
        <taxon>Decapoda</taxon>
        <taxon>Pleocyemata</taxon>
        <taxon>Brachyura</taxon>
        <taxon>Eubrachyura</taxon>
        <taxon>Majoidea</taxon>
        <taxon>Majidae</taxon>
        <taxon>Chionoecetes</taxon>
    </lineage>
</organism>
<sequence length="178" mass="20016">MNVAERFKEQVIRTNTIPWPPYIHELEKEEDSNELLLKLITWLKNPNNSAIDDSQPVRSIASILTSYITGKRTAFEIDLSVLLHGLTKSTAIVDIMHNYGLGISYNDRKGKPTIAIVDNDDFKSNTLTGSGQSHRTNVMFVQPESFDPEHPSQNPEDRPVLGANFAGKSLDNSQRPRK</sequence>
<evidence type="ECO:0000256" key="1">
    <source>
        <dbReference type="SAM" id="MobiDB-lite"/>
    </source>
</evidence>
<feature type="compositionally biased region" description="Basic and acidic residues" evidence="1">
    <location>
        <begin position="147"/>
        <end position="159"/>
    </location>
</feature>